<gene>
    <name evidence="2" type="ORF">K3181_05100</name>
</gene>
<name>A0ABS7JT33_9SPHN</name>
<feature type="transmembrane region" description="Helical" evidence="1">
    <location>
        <begin position="83"/>
        <end position="100"/>
    </location>
</feature>
<accession>A0ABS7JT33</accession>
<keyword evidence="1" id="KW-0812">Transmembrane</keyword>
<dbReference type="Proteomes" id="UP000782554">
    <property type="component" value="Unassembled WGS sequence"/>
</dbReference>
<dbReference type="EMBL" id="JAIGNU010000001">
    <property type="protein sequence ID" value="MBX7500812.1"/>
    <property type="molecule type" value="Genomic_DNA"/>
</dbReference>
<keyword evidence="3" id="KW-1185">Reference proteome</keyword>
<feature type="transmembrane region" description="Helical" evidence="1">
    <location>
        <begin position="20"/>
        <end position="39"/>
    </location>
</feature>
<keyword evidence="1" id="KW-0472">Membrane</keyword>
<sequence>MPKDDDVTWRAAGRHSIQRWIYGLWYPALLGSLGILTLLGRHESAPSSMLPWEWLVIVYLTIQFGEGSDPERHYDRPAIAHDALEIGAMAAFFVSLLYFTGPLDDHHWMKPLQTDWGTRLSLAVLFAVPVVFRIYRICVARARGELRQLYKNHWVFYLALTLASSVSFVLVLLWPRSWCAFGVVCALLLLYLVIFVLFNHAFAQGPDRPWARPTSAKIDTARSADD</sequence>
<feature type="transmembrane region" description="Helical" evidence="1">
    <location>
        <begin position="180"/>
        <end position="202"/>
    </location>
</feature>
<feature type="transmembrane region" description="Helical" evidence="1">
    <location>
        <begin position="120"/>
        <end position="142"/>
    </location>
</feature>
<feature type="transmembrane region" description="Helical" evidence="1">
    <location>
        <begin position="45"/>
        <end position="62"/>
    </location>
</feature>
<feature type="transmembrane region" description="Helical" evidence="1">
    <location>
        <begin position="154"/>
        <end position="174"/>
    </location>
</feature>
<dbReference type="RefSeq" id="WP_221601482.1">
    <property type="nucleotide sequence ID" value="NZ_JAIGNU010000001.1"/>
</dbReference>
<organism evidence="2 3">
    <name type="scientific">Qipengyuania mesophila</name>
    <dbReference type="NCBI Taxonomy" id="2867246"/>
    <lineage>
        <taxon>Bacteria</taxon>
        <taxon>Pseudomonadati</taxon>
        <taxon>Pseudomonadota</taxon>
        <taxon>Alphaproteobacteria</taxon>
        <taxon>Sphingomonadales</taxon>
        <taxon>Erythrobacteraceae</taxon>
        <taxon>Qipengyuania</taxon>
    </lineage>
</organism>
<proteinExistence type="predicted"/>
<evidence type="ECO:0000313" key="3">
    <source>
        <dbReference type="Proteomes" id="UP000782554"/>
    </source>
</evidence>
<keyword evidence="1" id="KW-1133">Transmembrane helix</keyword>
<evidence type="ECO:0000256" key="1">
    <source>
        <dbReference type="SAM" id="Phobius"/>
    </source>
</evidence>
<comment type="caution">
    <text evidence="2">The sequence shown here is derived from an EMBL/GenBank/DDBJ whole genome shotgun (WGS) entry which is preliminary data.</text>
</comment>
<evidence type="ECO:0000313" key="2">
    <source>
        <dbReference type="EMBL" id="MBX7500812.1"/>
    </source>
</evidence>
<reference evidence="2 3" key="1">
    <citation type="submission" date="2021-08" db="EMBL/GenBank/DDBJ databases">
        <title>Comparative Genomics Analysis of the Genus Qipengyuania Reveals Extensive Genetic Diversity and Metabolic Versatility, Including the Description of Fifteen Novel Species.</title>
        <authorList>
            <person name="Liu Y."/>
        </authorList>
    </citation>
    <scope>NUCLEOTIDE SEQUENCE [LARGE SCALE GENOMIC DNA]</scope>
    <source>
        <strain evidence="2 3">YG27</strain>
    </source>
</reference>
<protein>
    <recommendedName>
        <fullName evidence="4">Transmembrane protein</fullName>
    </recommendedName>
</protein>
<evidence type="ECO:0008006" key="4">
    <source>
        <dbReference type="Google" id="ProtNLM"/>
    </source>
</evidence>